<comment type="caution">
    <text evidence="2">The sequence shown here is derived from an EMBL/GenBank/DDBJ whole genome shotgun (WGS) entry which is preliminary data.</text>
</comment>
<dbReference type="SMART" id="SM00493">
    <property type="entry name" value="TOPRIM"/>
    <property type="match status" value="1"/>
</dbReference>
<proteinExistence type="predicted"/>
<dbReference type="Pfam" id="PF01751">
    <property type="entry name" value="Toprim"/>
    <property type="match status" value="1"/>
</dbReference>
<evidence type="ECO:0000313" key="3">
    <source>
        <dbReference type="Proteomes" id="UP000886743"/>
    </source>
</evidence>
<reference evidence="2" key="2">
    <citation type="journal article" date="2021" name="PeerJ">
        <title>Extensive microbial diversity within the chicken gut microbiome revealed by metagenomics and culture.</title>
        <authorList>
            <person name="Gilroy R."/>
            <person name="Ravi A."/>
            <person name="Getino M."/>
            <person name="Pursley I."/>
            <person name="Horton D.L."/>
            <person name="Alikhan N.F."/>
            <person name="Baker D."/>
            <person name="Gharbi K."/>
            <person name="Hall N."/>
            <person name="Watson M."/>
            <person name="Adriaenssens E.M."/>
            <person name="Foster-Nyarko E."/>
            <person name="Jarju S."/>
            <person name="Secka A."/>
            <person name="Antonio M."/>
            <person name="Oren A."/>
            <person name="Chaudhuri R.R."/>
            <person name="La Ragione R."/>
            <person name="Hildebrand F."/>
            <person name="Pallen M.J."/>
        </authorList>
    </citation>
    <scope>NUCLEOTIDE SEQUENCE</scope>
    <source>
        <strain evidence="2">4920</strain>
    </source>
</reference>
<evidence type="ECO:0000313" key="2">
    <source>
        <dbReference type="EMBL" id="HIV02632.1"/>
    </source>
</evidence>
<accession>A0A9D1NHE8</accession>
<feature type="domain" description="Toprim" evidence="1">
    <location>
        <begin position="5"/>
        <end position="85"/>
    </location>
</feature>
<dbReference type="Proteomes" id="UP000886743">
    <property type="component" value="Unassembled WGS sequence"/>
</dbReference>
<reference evidence="2" key="1">
    <citation type="submission" date="2020-10" db="EMBL/GenBank/DDBJ databases">
        <authorList>
            <person name="Gilroy R."/>
        </authorList>
    </citation>
    <scope>NUCLEOTIDE SEQUENCE</scope>
    <source>
        <strain evidence="2">4920</strain>
    </source>
</reference>
<sequence>MLKIKEAIIVEGNYDKVKLSSIVDALILTTGGFGIFKNKEKLKLIRTLADKNGIILLTDPDRAGFAIRNYIKQGIARDKIRHAFIPDIAGKERRKAAPSKEGLLGVEGMDKQVIIDALLKVGATVIGGEEETGQARSGRTLTKADLYADGFAGGADSAEKRRALLRRLGLPQRMSANMLLEVINTALGYEAYRAATEAVRSETK</sequence>
<organism evidence="2 3">
    <name type="scientific">Candidatus Aphodoplasma excrementigallinarum</name>
    <dbReference type="NCBI Taxonomy" id="2840673"/>
    <lineage>
        <taxon>Bacteria</taxon>
        <taxon>Bacillati</taxon>
        <taxon>Bacillota</taxon>
        <taxon>Clostridia</taxon>
        <taxon>Eubacteriales</taxon>
        <taxon>Candidatus Aphodoplasma</taxon>
    </lineage>
</organism>
<dbReference type="EMBL" id="DVOF01000107">
    <property type="protein sequence ID" value="HIV02632.1"/>
    <property type="molecule type" value="Genomic_DNA"/>
</dbReference>
<name>A0A9D1NHE8_9FIRM</name>
<dbReference type="PANTHER" id="PTHR39156">
    <property type="entry name" value="RIBONUCLEASE M5"/>
    <property type="match status" value="1"/>
</dbReference>
<dbReference type="Gene3D" id="3.40.1360.10">
    <property type="match status" value="1"/>
</dbReference>
<protein>
    <submittedName>
        <fullName evidence="2">DUF4093 domain-containing protein</fullName>
    </submittedName>
</protein>
<dbReference type="PROSITE" id="PS50880">
    <property type="entry name" value="TOPRIM"/>
    <property type="match status" value="1"/>
</dbReference>
<dbReference type="GO" id="GO:0043822">
    <property type="term" value="F:ribonuclease M5 activity"/>
    <property type="evidence" value="ECO:0007669"/>
    <property type="project" value="TreeGrafter"/>
</dbReference>
<dbReference type="InterPro" id="IPR025156">
    <property type="entry name" value="RNase_M5_C"/>
</dbReference>
<dbReference type="SUPFAM" id="SSF110455">
    <property type="entry name" value="Toprim domain"/>
    <property type="match status" value="1"/>
</dbReference>
<dbReference type="PANTHER" id="PTHR39156:SF1">
    <property type="entry name" value="RIBONUCLEASE M5"/>
    <property type="match status" value="1"/>
</dbReference>
<dbReference type="Pfam" id="PF13331">
    <property type="entry name" value="DUF4093"/>
    <property type="match status" value="1"/>
</dbReference>
<evidence type="ECO:0000259" key="1">
    <source>
        <dbReference type="PROSITE" id="PS50880"/>
    </source>
</evidence>
<dbReference type="InterPro" id="IPR006171">
    <property type="entry name" value="TOPRIM_dom"/>
</dbReference>
<dbReference type="GO" id="GO:0006364">
    <property type="term" value="P:rRNA processing"/>
    <property type="evidence" value="ECO:0007669"/>
    <property type="project" value="TreeGrafter"/>
</dbReference>
<gene>
    <name evidence="2" type="ORF">IAC74_03590</name>
</gene>
<dbReference type="AlphaFoldDB" id="A0A9D1NHE8"/>